<protein>
    <recommendedName>
        <fullName evidence="3">Terminase large subunit gp17-like C-terminal domain-containing protein</fullName>
    </recommendedName>
</protein>
<dbReference type="Proteomes" id="UP000635726">
    <property type="component" value="Unassembled WGS sequence"/>
</dbReference>
<evidence type="ECO:0000313" key="5">
    <source>
        <dbReference type="Proteomes" id="UP000635726"/>
    </source>
</evidence>
<dbReference type="NCBIfam" id="TIGR01630">
    <property type="entry name" value="psiM2_ORF9"/>
    <property type="match status" value="1"/>
</dbReference>
<dbReference type="AlphaFoldDB" id="A0A917ULC0"/>
<accession>A0A917ULC0</accession>
<dbReference type="InterPro" id="IPR006517">
    <property type="entry name" value="Phage_terminase_lsu-like_C"/>
</dbReference>
<dbReference type="Pfam" id="PF17289">
    <property type="entry name" value="Terminase_6C"/>
    <property type="match status" value="1"/>
</dbReference>
<proteinExistence type="predicted"/>
<sequence>MGRREALPDWLNLDVIDAELAEQELRARGLLVEEQAQAARPLTLKEFVHVFWEVLEPGTPLAWGWALDAMCLHLEAAARRLIKRLIINVPPGTMKSSLTNVFFPAWVWAELNASERFLAVAFTESLALRDSMAMRRLILSPEYALRYGDRVQLTRDNNAKGEYDTTARGRRAVRPLTAATGVRAGILLIDDPNNAAEIHSPAHRRTINHAYDTSLSRRGADPKQYVQICIMQRLHQEDLTGHLEEKGGWEILRLPEKYEPEHRTVTSIWEDPRTERGELLFPEFRDAADYAQAAHDLGPFGEAGQLQQRPSPVGGGVVKDSWWRYHAPAELLPHLKPVLVQVVAEDGTVTEQEAVVVPTPTTFDFRLTSWDLSFKGNKTSDFVTGQAWGARGADHFLLDQTRGRWGYVQTKAKVTEFAERHPDITEHVIEDKANGPAILDDLRPTVSGLIGWEPEGSKESRVNAESSTIHAGNVYLPHPQLAPWVNSEYRPEWIQFPNGAHDDQIDPTTQALQRFRLKRRRAEQERKKPGPPIPAPTHTMGLGQASSFRTRR</sequence>
<feature type="region of interest" description="Disordered" evidence="2">
    <location>
        <begin position="517"/>
        <end position="552"/>
    </location>
</feature>
<evidence type="ECO:0000259" key="3">
    <source>
        <dbReference type="Pfam" id="PF17289"/>
    </source>
</evidence>
<dbReference type="InterPro" id="IPR035421">
    <property type="entry name" value="Terminase_6C"/>
</dbReference>
<evidence type="ECO:0000256" key="2">
    <source>
        <dbReference type="SAM" id="MobiDB-lite"/>
    </source>
</evidence>
<gene>
    <name evidence="4" type="ORF">GCM10008939_06490</name>
</gene>
<comment type="caution">
    <text evidence="4">The sequence shown here is derived from an EMBL/GenBank/DDBJ whole genome shotgun (WGS) entry which is preliminary data.</text>
</comment>
<evidence type="ECO:0000256" key="1">
    <source>
        <dbReference type="ARBA" id="ARBA00022612"/>
    </source>
</evidence>
<name>A0A917ULC0_9DEIO</name>
<evidence type="ECO:0000313" key="4">
    <source>
        <dbReference type="EMBL" id="GGJ65283.1"/>
    </source>
</evidence>
<dbReference type="RefSeq" id="WP_188960750.1">
    <property type="nucleotide sequence ID" value="NZ_BMOE01000001.1"/>
</dbReference>
<keyword evidence="1" id="KW-1188">Viral release from host cell</keyword>
<dbReference type="EMBL" id="BMOE01000001">
    <property type="protein sequence ID" value="GGJ65283.1"/>
    <property type="molecule type" value="Genomic_DNA"/>
</dbReference>
<feature type="domain" description="Terminase large subunit gp17-like C-terminal" evidence="3">
    <location>
        <begin position="369"/>
        <end position="513"/>
    </location>
</feature>
<reference evidence="4" key="1">
    <citation type="journal article" date="2014" name="Int. J. Syst. Evol. Microbiol.">
        <title>Complete genome sequence of Corynebacterium casei LMG S-19264T (=DSM 44701T), isolated from a smear-ripened cheese.</title>
        <authorList>
            <consortium name="US DOE Joint Genome Institute (JGI-PGF)"/>
            <person name="Walter F."/>
            <person name="Albersmeier A."/>
            <person name="Kalinowski J."/>
            <person name="Ruckert C."/>
        </authorList>
    </citation>
    <scope>NUCLEOTIDE SEQUENCE</scope>
    <source>
        <strain evidence="4">JCM 14371</strain>
    </source>
</reference>
<reference evidence="4" key="2">
    <citation type="submission" date="2020-09" db="EMBL/GenBank/DDBJ databases">
        <authorList>
            <person name="Sun Q."/>
            <person name="Ohkuma M."/>
        </authorList>
    </citation>
    <scope>NUCLEOTIDE SEQUENCE</scope>
    <source>
        <strain evidence="4">JCM 14371</strain>
    </source>
</reference>
<organism evidence="4 5">
    <name type="scientific">Deinococcus aquiradiocola</name>
    <dbReference type="NCBI Taxonomy" id="393059"/>
    <lineage>
        <taxon>Bacteria</taxon>
        <taxon>Thermotogati</taxon>
        <taxon>Deinococcota</taxon>
        <taxon>Deinococci</taxon>
        <taxon>Deinococcales</taxon>
        <taxon>Deinococcaceae</taxon>
        <taxon>Deinococcus</taxon>
    </lineage>
</organism>
<keyword evidence="5" id="KW-1185">Reference proteome</keyword>